<reference evidence="1 2" key="1">
    <citation type="submission" date="2024-09" db="EMBL/GenBank/DDBJ databases">
        <authorList>
            <person name="Lee S.D."/>
        </authorList>
    </citation>
    <scope>NUCLEOTIDE SEQUENCE [LARGE SCALE GENOMIC DNA]</scope>
    <source>
        <strain evidence="1 2">N1-5</strain>
    </source>
</reference>
<proteinExistence type="predicted"/>
<dbReference type="GO" id="GO:0032259">
    <property type="term" value="P:methylation"/>
    <property type="evidence" value="ECO:0007669"/>
    <property type="project" value="UniProtKB-KW"/>
</dbReference>
<dbReference type="EMBL" id="JBHEZZ010000003">
    <property type="protein sequence ID" value="MFC1400858.1"/>
    <property type="molecule type" value="Genomic_DNA"/>
</dbReference>
<organism evidence="1 2">
    <name type="scientific">Streptacidiphilus cavernicola</name>
    <dbReference type="NCBI Taxonomy" id="3342716"/>
    <lineage>
        <taxon>Bacteria</taxon>
        <taxon>Bacillati</taxon>
        <taxon>Actinomycetota</taxon>
        <taxon>Actinomycetes</taxon>
        <taxon>Kitasatosporales</taxon>
        <taxon>Streptomycetaceae</taxon>
        <taxon>Streptacidiphilus</taxon>
    </lineage>
</organism>
<gene>
    <name evidence="1" type="ORF">ACEZDJ_06130</name>
</gene>
<protein>
    <submittedName>
        <fullName evidence="1">SAM-dependent methyltransferase</fullName>
        <ecNumber evidence="1">2.1.1.-</ecNumber>
    </submittedName>
</protein>
<dbReference type="Pfam" id="PF04672">
    <property type="entry name" value="Methyltransf_19"/>
    <property type="match status" value="1"/>
</dbReference>
<keyword evidence="1" id="KW-0808">Transferase</keyword>
<comment type="caution">
    <text evidence="1">The sequence shown here is derived from an EMBL/GenBank/DDBJ whole genome shotgun (WGS) entry which is preliminary data.</text>
</comment>
<evidence type="ECO:0000313" key="2">
    <source>
        <dbReference type="Proteomes" id="UP001592528"/>
    </source>
</evidence>
<evidence type="ECO:0000313" key="1">
    <source>
        <dbReference type="EMBL" id="MFC1400858.1"/>
    </source>
</evidence>
<dbReference type="Gene3D" id="3.40.50.150">
    <property type="entry name" value="Vaccinia Virus protein VP39"/>
    <property type="match status" value="1"/>
</dbReference>
<dbReference type="GO" id="GO:0008168">
    <property type="term" value="F:methyltransferase activity"/>
    <property type="evidence" value="ECO:0007669"/>
    <property type="project" value="UniProtKB-KW"/>
</dbReference>
<sequence>MSTAVRLEPIQPVDLRTDRPQSARMYDFLLGGKTNFPVDRAVAEQALAAYPGLRTVTRMNRAFMRIAVEFLARQGITQFLDIGTGIPTTPNVHEIAQGIHPDARIVYTDNDPIVLAHARALLTGTTGEGRVDYIEADLRQPQQILGHSCLTGEQPALDLDRPVALQLISVLHFVPDQDEPYALVRELLKPLAPGSYLVLSHATADSNPEAVNRGADTYRAAGVRFQTRDRAEVEAFADGLELLAPGVATPTTWWPAFAGDAALPYADDPAVDDAYLLIARKP</sequence>
<accession>A0ABV6UHD5</accession>
<dbReference type="InterPro" id="IPR029063">
    <property type="entry name" value="SAM-dependent_MTases_sf"/>
</dbReference>
<dbReference type="InterPro" id="IPR006764">
    <property type="entry name" value="SAM_dep_MeTrfase_SAV2177_type"/>
</dbReference>
<dbReference type="SUPFAM" id="SSF53335">
    <property type="entry name" value="S-adenosyl-L-methionine-dependent methyltransferases"/>
    <property type="match status" value="1"/>
</dbReference>
<dbReference type="Proteomes" id="UP001592528">
    <property type="component" value="Unassembled WGS sequence"/>
</dbReference>
<name>A0ABV6UHD5_9ACTN</name>
<dbReference type="RefSeq" id="WP_198037528.1">
    <property type="nucleotide sequence ID" value="NZ_JBHEZZ010000003.1"/>
</dbReference>
<dbReference type="PIRSF" id="PIRSF017393">
    <property type="entry name" value="MTase_SAV2177"/>
    <property type="match status" value="1"/>
</dbReference>
<keyword evidence="2" id="KW-1185">Reference proteome</keyword>
<keyword evidence="1" id="KW-0489">Methyltransferase</keyword>
<dbReference type="EC" id="2.1.1.-" evidence="1"/>